<proteinExistence type="inferred from homology"/>
<keyword evidence="3 4" id="KW-0326">Glycosidase</keyword>
<evidence type="ECO:0000256" key="4">
    <source>
        <dbReference type="RuleBase" id="RU361169"/>
    </source>
</evidence>
<accession>A0A1G8PZV1</accession>
<evidence type="ECO:0000256" key="2">
    <source>
        <dbReference type="ARBA" id="ARBA00022801"/>
    </source>
</evidence>
<evidence type="ECO:0000256" key="5">
    <source>
        <dbReference type="SAM" id="SignalP"/>
    </source>
</evidence>
<comment type="similarity">
    <text evidence="1 4">Belongs to the glycosyl hydrolase 28 family.</text>
</comment>
<dbReference type="SUPFAM" id="SSF51126">
    <property type="entry name" value="Pectin lyase-like"/>
    <property type="match status" value="1"/>
</dbReference>
<dbReference type="InterPro" id="IPR000743">
    <property type="entry name" value="Glyco_hydro_28"/>
</dbReference>
<sequence>MKKITFYFVTILSSFNMLLAQTAPKNTAVEIEKIVSGIQLPSIPNYKVDVTRLGAKGDSVTNCKAAFDKAMKACFKKQGGTIIVPKGVYTINGPIHFVSNVRLHLEAGAKIRFGSNPKDYPLVLTSWEGTMLYNYSPLIYGNNVENVAITGKGIIDGEAKNTWIKWKPLEEKDKQLSRDMNHRNVPVKERVFGDGHFLRPQLIQFVNSKNILIEDVKIEDSPFWCVHLLKSRSITLRGLKYDAQNNNNDGVDPEYSSDILIEKVQFDNGDDNVAIKAGRDDEGRSNAHSPSENIVIRNCEFKGLHAVVIGSEMSAGVRNVFVDNCKARGYLKRGIYIKTNSDRGGYVKDLYFSNIALGKVEDCIYMTANYHGEGSGLYPSKISDISISNVSCEAASNAAIIIEGFPEQKVENVVLDRITVNSAKNAMTLINTKNISVNEIVIGDKIGVPSSVK</sequence>
<dbReference type="Proteomes" id="UP000182367">
    <property type="component" value="Unassembled WGS sequence"/>
</dbReference>
<dbReference type="Pfam" id="PF00295">
    <property type="entry name" value="Glyco_hydro_28"/>
    <property type="match status" value="1"/>
</dbReference>
<dbReference type="EMBL" id="FNEO01000001">
    <property type="protein sequence ID" value="SDI97786.1"/>
    <property type="molecule type" value="Genomic_DNA"/>
</dbReference>
<dbReference type="PANTHER" id="PTHR31339:SF9">
    <property type="entry name" value="PLASMIN AND FIBRONECTIN-BINDING PROTEIN A"/>
    <property type="match status" value="1"/>
</dbReference>
<feature type="chain" id="PRO_5045979585" evidence="5">
    <location>
        <begin position="23"/>
        <end position="453"/>
    </location>
</feature>
<dbReference type="RefSeq" id="WP_083189257.1">
    <property type="nucleotide sequence ID" value="NZ_BJVF01000001.1"/>
</dbReference>
<keyword evidence="2 4" id="KW-0378">Hydrolase</keyword>
<name>A0A1G8PZV1_9FLAO</name>
<dbReference type="InterPro" id="IPR012334">
    <property type="entry name" value="Pectin_lyas_fold"/>
</dbReference>
<dbReference type="Pfam" id="PF12708">
    <property type="entry name" value="Pect-lyase_RHGA_epim"/>
    <property type="match status" value="1"/>
</dbReference>
<evidence type="ECO:0000313" key="7">
    <source>
        <dbReference type="EMBL" id="SDI97786.1"/>
    </source>
</evidence>
<dbReference type="InterPro" id="IPR011050">
    <property type="entry name" value="Pectin_lyase_fold/virulence"/>
</dbReference>
<protein>
    <submittedName>
        <fullName evidence="7">Polygalacturonase</fullName>
    </submittedName>
</protein>
<evidence type="ECO:0000259" key="6">
    <source>
        <dbReference type="Pfam" id="PF12708"/>
    </source>
</evidence>
<evidence type="ECO:0000256" key="1">
    <source>
        <dbReference type="ARBA" id="ARBA00008834"/>
    </source>
</evidence>
<dbReference type="Gene3D" id="2.160.20.10">
    <property type="entry name" value="Single-stranded right-handed beta-helix, Pectin lyase-like"/>
    <property type="match status" value="1"/>
</dbReference>
<dbReference type="InterPro" id="IPR024535">
    <property type="entry name" value="RHGA/B-epi-like_pectate_lyase"/>
</dbReference>
<dbReference type="SMART" id="SM00710">
    <property type="entry name" value="PbH1"/>
    <property type="match status" value="6"/>
</dbReference>
<dbReference type="InterPro" id="IPR006626">
    <property type="entry name" value="PbH1"/>
</dbReference>
<evidence type="ECO:0000256" key="3">
    <source>
        <dbReference type="ARBA" id="ARBA00023295"/>
    </source>
</evidence>
<dbReference type="PANTHER" id="PTHR31339">
    <property type="entry name" value="PECTIN LYASE-RELATED"/>
    <property type="match status" value="1"/>
</dbReference>
<evidence type="ECO:0000313" key="8">
    <source>
        <dbReference type="Proteomes" id="UP000182367"/>
    </source>
</evidence>
<feature type="signal peptide" evidence="5">
    <location>
        <begin position="1"/>
        <end position="22"/>
    </location>
</feature>
<gene>
    <name evidence="7" type="ORF">SAMN05192550_1314</name>
</gene>
<organism evidence="7 8">
    <name type="scientific">Flavobacterium glycines</name>
    <dbReference type="NCBI Taxonomy" id="551990"/>
    <lineage>
        <taxon>Bacteria</taxon>
        <taxon>Pseudomonadati</taxon>
        <taxon>Bacteroidota</taxon>
        <taxon>Flavobacteriia</taxon>
        <taxon>Flavobacteriales</taxon>
        <taxon>Flavobacteriaceae</taxon>
        <taxon>Flavobacterium</taxon>
    </lineage>
</organism>
<reference evidence="7 8" key="1">
    <citation type="submission" date="2016-10" db="EMBL/GenBank/DDBJ databases">
        <authorList>
            <person name="Varghese N."/>
            <person name="Submissions S."/>
        </authorList>
    </citation>
    <scope>NUCLEOTIDE SEQUENCE [LARGE SCALE GENOMIC DNA]</scope>
    <source>
        <strain evidence="7 8">Gm-149</strain>
    </source>
</reference>
<comment type="caution">
    <text evidence="7">The sequence shown here is derived from an EMBL/GenBank/DDBJ whole genome shotgun (WGS) entry which is preliminary data.</text>
</comment>
<keyword evidence="8" id="KW-1185">Reference proteome</keyword>
<dbReference type="InterPro" id="IPR051801">
    <property type="entry name" value="GH28_Enzymes"/>
</dbReference>
<feature type="domain" description="Rhamnogalacturonase A/B/Epimerase-like pectate lyase" evidence="6">
    <location>
        <begin position="48"/>
        <end position="103"/>
    </location>
</feature>
<keyword evidence="5" id="KW-0732">Signal</keyword>